<keyword evidence="1" id="KW-1133">Transmembrane helix</keyword>
<feature type="transmembrane region" description="Helical" evidence="1">
    <location>
        <begin position="39"/>
        <end position="57"/>
    </location>
</feature>
<dbReference type="InterPro" id="IPR036890">
    <property type="entry name" value="HATPase_C_sf"/>
</dbReference>
<keyword evidence="4" id="KW-0418">Kinase</keyword>
<organism evidence="4 5">
    <name type="scientific">Piscinibacter gummiphilus</name>
    <dbReference type="NCBI Taxonomy" id="946333"/>
    <lineage>
        <taxon>Bacteria</taxon>
        <taxon>Pseudomonadati</taxon>
        <taxon>Pseudomonadota</taxon>
        <taxon>Betaproteobacteria</taxon>
        <taxon>Burkholderiales</taxon>
        <taxon>Sphaerotilaceae</taxon>
        <taxon>Piscinibacter</taxon>
    </lineage>
</organism>
<keyword evidence="5" id="KW-1185">Reference proteome</keyword>
<protein>
    <submittedName>
        <fullName evidence="4">Histidine kinase</fullName>
    </submittedName>
</protein>
<dbReference type="InterPro" id="IPR050640">
    <property type="entry name" value="Bact_2-comp_sensor_kinase"/>
</dbReference>
<evidence type="ECO:0000313" key="5">
    <source>
        <dbReference type="Proteomes" id="UP001303946"/>
    </source>
</evidence>
<feature type="transmembrane region" description="Helical" evidence="1">
    <location>
        <begin position="78"/>
        <end position="97"/>
    </location>
</feature>
<keyword evidence="1" id="KW-0812">Transmembrane</keyword>
<dbReference type="GO" id="GO:0016301">
    <property type="term" value="F:kinase activity"/>
    <property type="evidence" value="ECO:0007669"/>
    <property type="project" value="UniProtKB-KW"/>
</dbReference>
<dbReference type="InterPro" id="IPR010559">
    <property type="entry name" value="Sig_transdc_His_kin_internal"/>
</dbReference>
<dbReference type="EMBL" id="CP136336">
    <property type="protein sequence ID" value="WOB10057.1"/>
    <property type="molecule type" value="Genomic_DNA"/>
</dbReference>
<dbReference type="Pfam" id="PF02518">
    <property type="entry name" value="HATPase_c"/>
    <property type="match status" value="1"/>
</dbReference>
<keyword evidence="4" id="KW-0808">Transferase</keyword>
<dbReference type="Proteomes" id="UP001303946">
    <property type="component" value="Chromosome"/>
</dbReference>
<dbReference type="Pfam" id="PF06580">
    <property type="entry name" value="His_kinase"/>
    <property type="match status" value="1"/>
</dbReference>
<dbReference type="PANTHER" id="PTHR34220">
    <property type="entry name" value="SENSOR HISTIDINE KINASE YPDA"/>
    <property type="match status" value="1"/>
</dbReference>
<proteinExistence type="predicted"/>
<evidence type="ECO:0000313" key="4">
    <source>
        <dbReference type="EMBL" id="WOB10057.1"/>
    </source>
</evidence>
<dbReference type="RefSeq" id="WP_316702952.1">
    <property type="nucleotide sequence ID" value="NZ_CP136336.1"/>
</dbReference>
<accession>A0ABZ0CYJ6</accession>
<evidence type="ECO:0000256" key="1">
    <source>
        <dbReference type="SAM" id="Phobius"/>
    </source>
</evidence>
<dbReference type="InterPro" id="IPR003594">
    <property type="entry name" value="HATPase_dom"/>
</dbReference>
<sequence>MNTTKPYAEHFGTVLTRGLVVVVFNVVIGLGLALRNDNMVAQMVYAQAIGLSIWITIECARHAFKRDPRSNWPVGWRRYLLLVGGILVGYTMGTLIGDAFSGFSTWDLMLRQPRQTLGYLFLAFTMSAVITFFFHARGRGASLEQLAATAQRDASQAQLQLLSSQLEPHMLFNTLANLRVLIALDPPRAQEMLDHLVAFMRSTLTASRGMLHPLSAEFARLNDYLALMKIRMGERLVTEISLPEALSELAVPTLLLQPLVENAIKHGLEPKIDGGRLVVRAACEGADLVLTVRDTGVGISTVANDGTHFGVSQVHERLATLYGDAASFTLAPADGDEGGVLATVRIPLNQTA</sequence>
<feature type="domain" description="Signal transduction histidine kinase internal region" evidence="3">
    <location>
        <begin position="157"/>
        <end position="236"/>
    </location>
</feature>
<feature type="transmembrane region" description="Helical" evidence="1">
    <location>
        <begin position="117"/>
        <end position="136"/>
    </location>
</feature>
<gene>
    <name evidence="4" type="ORF">RXV79_08310</name>
</gene>
<feature type="domain" description="Histidine kinase/HSP90-like ATPase" evidence="2">
    <location>
        <begin position="255"/>
        <end position="349"/>
    </location>
</feature>
<dbReference type="PANTHER" id="PTHR34220:SF9">
    <property type="entry name" value="SIGNAL TRANSDUCTION HISTIDINE KINASE INTERNAL REGION DOMAIN-CONTAINING PROTEIN"/>
    <property type="match status" value="1"/>
</dbReference>
<feature type="transmembrane region" description="Helical" evidence="1">
    <location>
        <begin position="12"/>
        <end position="33"/>
    </location>
</feature>
<dbReference type="SUPFAM" id="SSF55874">
    <property type="entry name" value="ATPase domain of HSP90 chaperone/DNA topoisomerase II/histidine kinase"/>
    <property type="match status" value="1"/>
</dbReference>
<evidence type="ECO:0000259" key="3">
    <source>
        <dbReference type="Pfam" id="PF06580"/>
    </source>
</evidence>
<keyword evidence="1" id="KW-0472">Membrane</keyword>
<dbReference type="Gene3D" id="3.30.565.10">
    <property type="entry name" value="Histidine kinase-like ATPase, C-terminal domain"/>
    <property type="match status" value="1"/>
</dbReference>
<evidence type="ECO:0000259" key="2">
    <source>
        <dbReference type="Pfam" id="PF02518"/>
    </source>
</evidence>
<reference evidence="4 5" key="1">
    <citation type="submission" date="2023-10" db="EMBL/GenBank/DDBJ databases">
        <title>Bacteria for the degradation of biodegradable plastic PBAT(Polybutylene adipate terephthalate).</title>
        <authorList>
            <person name="Weon H.-Y."/>
            <person name="Yeon J."/>
        </authorList>
    </citation>
    <scope>NUCLEOTIDE SEQUENCE [LARGE SCALE GENOMIC DNA]</scope>
    <source>
        <strain evidence="4 5">SBD 7-3</strain>
    </source>
</reference>
<name>A0ABZ0CYJ6_9BURK</name>